<feature type="transmembrane region" description="Helical" evidence="7">
    <location>
        <begin position="57"/>
        <end position="77"/>
    </location>
</feature>
<evidence type="ECO:0000256" key="1">
    <source>
        <dbReference type="ARBA" id="ARBA00004651"/>
    </source>
</evidence>
<evidence type="ECO:0000256" key="7">
    <source>
        <dbReference type="SAM" id="Phobius"/>
    </source>
</evidence>
<feature type="transmembrane region" description="Helical" evidence="7">
    <location>
        <begin position="147"/>
        <end position="169"/>
    </location>
</feature>
<reference evidence="9" key="1">
    <citation type="submission" date="2021-03" db="EMBL/GenBank/DDBJ databases">
        <title>Streptomyces poriferae sp. nov., a novel marine sponge-derived Actinobacteria species with anti-MRSA activity.</title>
        <authorList>
            <person name="Sandoval-Powers M."/>
            <person name="Kralova S."/>
            <person name="Nguyen G.-S."/>
            <person name="Fawwal D."/>
            <person name="Degnes K."/>
            <person name="Klinkenberg G."/>
            <person name="Sletta H."/>
            <person name="Wentzel A."/>
            <person name="Liles M.R."/>
        </authorList>
    </citation>
    <scope>NUCLEOTIDE SEQUENCE</scope>
    <source>
        <strain evidence="9">DSM 41794</strain>
    </source>
</reference>
<comment type="subcellular location">
    <subcellularLocation>
        <location evidence="1">Cell membrane</location>
        <topology evidence="1">Multi-pass membrane protein</topology>
    </subcellularLocation>
</comment>
<dbReference type="RefSeq" id="WP_206963906.1">
    <property type="nucleotide sequence ID" value="NZ_BAAAJJ010000030.1"/>
</dbReference>
<dbReference type="GO" id="GO:0046677">
    <property type="term" value="P:response to antibiotic"/>
    <property type="evidence" value="ECO:0007669"/>
    <property type="project" value="UniProtKB-KW"/>
</dbReference>
<evidence type="ECO:0000256" key="2">
    <source>
        <dbReference type="ARBA" id="ARBA00022692"/>
    </source>
</evidence>
<protein>
    <submittedName>
        <fullName evidence="9">MFS transporter</fullName>
    </submittedName>
</protein>
<keyword evidence="3 7" id="KW-1133">Transmembrane helix</keyword>
<dbReference type="Gene3D" id="1.20.1720.10">
    <property type="entry name" value="Multidrug resistance protein D"/>
    <property type="match status" value="1"/>
</dbReference>
<organism evidence="9 10">
    <name type="scientific">Streptomyces beijiangensis</name>
    <dbReference type="NCBI Taxonomy" id="163361"/>
    <lineage>
        <taxon>Bacteria</taxon>
        <taxon>Bacillati</taxon>
        <taxon>Actinomycetota</taxon>
        <taxon>Actinomycetes</taxon>
        <taxon>Kitasatosporales</taxon>
        <taxon>Streptomycetaceae</taxon>
        <taxon>Streptomyces</taxon>
    </lineage>
</organism>
<dbReference type="Proteomes" id="UP000664167">
    <property type="component" value="Unassembled WGS sequence"/>
</dbReference>
<dbReference type="InterPro" id="IPR036259">
    <property type="entry name" value="MFS_trans_sf"/>
</dbReference>
<feature type="transmembrane region" description="Helical" evidence="7">
    <location>
        <begin position="320"/>
        <end position="341"/>
    </location>
</feature>
<evidence type="ECO:0000256" key="6">
    <source>
        <dbReference type="SAM" id="MobiDB-lite"/>
    </source>
</evidence>
<sequence>MSSPSAPPSAPAAGTLDPRRWLMLAVALVAMFMGVFDFYVINIATPSLQSQLHASEATIELIIGGYTFTYASLLVTGGRLGDIFSYRRLFIVGMSLFTVASLLCGISQTGTELVVVRLLQGVGAALMVPQVVALITVTFPPAERPRALSWFGVTLGLALVSGQILGGLLLSADIADMGWRVIFLVNIPIGIVTVALAAKLLPKTKAARRPKQDIVGTLGVSASLGLALLPLILGRSEGWPLWGWIMLGLAVPVTAATVLYERSLPARGGEPMINLDLFKTRSFAVGLLTIVGIMTFYSGFIFGMTMFLQAGLGLTPLRAGLTFGPLGIGFVVSSILARPLLMKYGTKVIIIGQAMLVLGTLATLAVLKTEGVDISPGMLVAPMIFAGLGTGLCLPSLTGVVISQVPPQQAGVASGVLTTAQQFANTAGVALFGVIFFNVLGTKPSLTDFVSALEWVAGIGAALSAATLALSFLLPRGRIAPPRPPAAAPAPVATATAQEAQAVR</sequence>
<keyword evidence="5" id="KW-0046">Antibiotic resistance</keyword>
<keyword evidence="10" id="KW-1185">Reference proteome</keyword>
<dbReference type="CDD" id="cd17321">
    <property type="entry name" value="MFS_MMR_MDR_like"/>
    <property type="match status" value="1"/>
</dbReference>
<dbReference type="SUPFAM" id="SSF103473">
    <property type="entry name" value="MFS general substrate transporter"/>
    <property type="match status" value="1"/>
</dbReference>
<proteinExistence type="predicted"/>
<dbReference type="InterPro" id="IPR011701">
    <property type="entry name" value="MFS"/>
</dbReference>
<feature type="transmembrane region" description="Helical" evidence="7">
    <location>
        <begin position="181"/>
        <end position="202"/>
    </location>
</feature>
<evidence type="ECO:0000313" key="9">
    <source>
        <dbReference type="EMBL" id="MBO0514507.1"/>
    </source>
</evidence>
<feature type="transmembrane region" description="Helical" evidence="7">
    <location>
        <begin position="282"/>
        <end position="308"/>
    </location>
</feature>
<evidence type="ECO:0000256" key="4">
    <source>
        <dbReference type="ARBA" id="ARBA00023136"/>
    </source>
</evidence>
<dbReference type="GO" id="GO:0022857">
    <property type="term" value="F:transmembrane transporter activity"/>
    <property type="evidence" value="ECO:0007669"/>
    <property type="project" value="InterPro"/>
</dbReference>
<feature type="transmembrane region" description="Helical" evidence="7">
    <location>
        <begin position="239"/>
        <end position="261"/>
    </location>
</feature>
<feature type="region of interest" description="Disordered" evidence="6">
    <location>
        <begin position="483"/>
        <end position="504"/>
    </location>
</feature>
<feature type="transmembrane region" description="Helical" evidence="7">
    <location>
        <begin position="348"/>
        <end position="367"/>
    </location>
</feature>
<dbReference type="EMBL" id="JAFLRJ010000211">
    <property type="protein sequence ID" value="MBO0514507.1"/>
    <property type="molecule type" value="Genomic_DNA"/>
</dbReference>
<evidence type="ECO:0000256" key="3">
    <source>
        <dbReference type="ARBA" id="ARBA00022989"/>
    </source>
</evidence>
<dbReference type="PANTHER" id="PTHR42718">
    <property type="entry name" value="MAJOR FACILITATOR SUPERFAMILY MULTIDRUG TRANSPORTER MFSC"/>
    <property type="match status" value="1"/>
</dbReference>
<keyword evidence="4 7" id="KW-0472">Membrane</keyword>
<feature type="transmembrane region" description="Helical" evidence="7">
    <location>
        <begin position="423"/>
        <end position="440"/>
    </location>
</feature>
<feature type="transmembrane region" description="Helical" evidence="7">
    <location>
        <begin position="379"/>
        <end position="402"/>
    </location>
</feature>
<name>A0A939F9G1_9ACTN</name>
<dbReference type="PROSITE" id="PS50850">
    <property type="entry name" value="MFS"/>
    <property type="match status" value="1"/>
</dbReference>
<dbReference type="AlphaFoldDB" id="A0A939F9G1"/>
<feature type="transmembrane region" description="Helical" evidence="7">
    <location>
        <begin position="452"/>
        <end position="474"/>
    </location>
</feature>
<comment type="caution">
    <text evidence="9">The sequence shown here is derived from an EMBL/GenBank/DDBJ whole genome shotgun (WGS) entry which is preliminary data.</text>
</comment>
<dbReference type="PANTHER" id="PTHR42718:SF39">
    <property type="entry name" value="ACTINORHODIN TRANSPORTER-RELATED"/>
    <property type="match status" value="1"/>
</dbReference>
<feature type="transmembrane region" description="Helical" evidence="7">
    <location>
        <begin position="21"/>
        <end position="45"/>
    </location>
</feature>
<feature type="transmembrane region" description="Helical" evidence="7">
    <location>
        <begin position="114"/>
        <end position="135"/>
    </location>
</feature>
<feature type="compositionally biased region" description="Low complexity" evidence="6">
    <location>
        <begin position="489"/>
        <end position="504"/>
    </location>
</feature>
<evidence type="ECO:0000259" key="8">
    <source>
        <dbReference type="PROSITE" id="PS50850"/>
    </source>
</evidence>
<evidence type="ECO:0000256" key="5">
    <source>
        <dbReference type="ARBA" id="ARBA00023251"/>
    </source>
</evidence>
<dbReference type="Pfam" id="PF07690">
    <property type="entry name" value="MFS_1"/>
    <property type="match status" value="1"/>
</dbReference>
<accession>A0A939F9G1</accession>
<feature type="transmembrane region" description="Helical" evidence="7">
    <location>
        <begin position="214"/>
        <end position="233"/>
    </location>
</feature>
<gene>
    <name evidence="9" type="ORF">J0695_22320</name>
</gene>
<keyword evidence="2 7" id="KW-0812">Transmembrane</keyword>
<feature type="transmembrane region" description="Helical" evidence="7">
    <location>
        <begin position="89"/>
        <end position="108"/>
    </location>
</feature>
<evidence type="ECO:0000313" key="10">
    <source>
        <dbReference type="Proteomes" id="UP000664167"/>
    </source>
</evidence>
<feature type="domain" description="Major facilitator superfamily (MFS) profile" evidence="8">
    <location>
        <begin position="23"/>
        <end position="478"/>
    </location>
</feature>
<dbReference type="InterPro" id="IPR020846">
    <property type="entry name" value="MFS_dom"/>
</dbReference>
<dbReference type="Gene3D" id="1.20.1250.20">
    <property type="entry name" value="MFS general substrate transporter like domains"/>
    <property type="match status" value="1"/>
</dbReference>
<dbReference type="GO" id="GO:0005886">
    <property type="term" value="C:plasma membrane"/>
    <property type="evidence" value="ECO:0007669"/>
    <property type="project" value="UniProtKB-SubCell"/>
</dbReference>